<evidence type="ECO:0000256" key="3">
    <source>
        <dbReference type="ARBA" id="ARBA00022737"/>
    </source>
</evidence>
<dbReference type="InterPro" id="IPR001611">
    <property type="entry name" value="Leu-rich_rpt"/>
</dbReference>
<evidence type="ECO:0008006" key="8">
    <source>
        <dbReference type="Google" id="ProtNLM"/>
    </source>
</evidence>
<evidence type="ECO:0000313" key="7">
    <source>
        <dbReference type="Proteomes" id="UP000007264"/>
    </source>
</evidence>
<comment type="subcellular location">
    <subcellularLocation>
        <location evidence="1">Cytoplasm</location>
        <location evidence="1">Cytoskeleton</location>
        <location evidence="1">Cilium axoneme</location>
    </subcellularLocation>
</comment>
<dbReference type="RefSeq" id="XP_005648437.1">
    <property type="nucleotide sequence ID" value="XM_005648380.1"/>
</dbReference>
<protein>
    <recommendedName>
        <fullName evidence="8">L domain-like protein</fullName>
    </recommendedName>
</protein>
<keyword evidence="3" id="KW-0677">Repeat</keyword>
<gene>
    <name evidence="6" type="ORF">COCSUDRAFT_41251</name>
</gene>
<dbReference type="PANTHER" id="PTHR46652:SF7">
    <property type="entry name" value="LEUCINE-RICH REPEAT AND IQ DOMAIN-CONTAINING PROTEIN 1"/>
    <property type="match status" value="1"/>
</dbReference>
<evidence type="ECO:0000256" key="5">
    <source>
        <dbReference type="SAM" id="SignalP"/>
    </source>
</evidence>
<dbReference type="PANTHER" id="PTHR46652">
    <property type="entry name" value="LEUCINE-RICH REPEAT AND IQ DOMAIN-CONTAINING PROTEIN 1-RELATED"/>
    <property type="match status" value="1"/>
</dbReference>
<dbReference type="AlphaFoldDB" id="I0YZS4"/>
<dbReference type="STRING" id="574566.I0YZS4"/>
<evidence type="ECO:0000256" key="1">
    <source>
        <dbReference type="ARBA" id="ARBA00004430"/>
    </source>
</evidence>
<dbReference type="SUPFAM" id="SSF52058">
    <property type="entry name" value="L domain-like"/>
    <property type="match status" value="1"/>
</dbReference>
<dbReference type="SMART" id="SM00365">
    <property type="entry name" value="LRR_SD22"/>
    <property type="match status" value="4"/>
</dbReference>
<accession>I0YZS4</accession>
<feature type="signal peptide" evidence="5">
    <location>
        <begin position="1"/>
        <end position="22"/>
    </location>
</feature>
<keyword evidence="4" id="KW-0175">Coiled coil</keyword>
<evidence type="ECO:0000256" key="2">
    <source>
        <dbReference type="ARBA" id="ARBA00022614"/>
    </source>
</evidence>
<dbReference type="Pfam" id="PF00612">
    <property type="entry name" value="IQ"/>
    <property type="match status" value="2"/>
</dbReference>
<dbReference type="PROSITE" id="PS51450">
    <property type="entry name" value="LRR"/>
    <property type="match status" value="4"/>
</dbReference>
<dbReference type="InterPro" id="IPR050836">
    <property type="entry name" value="SDS22/Internalin_LRR"/>
</dbReference>
<feature type="coiled-coil region" evidence="4">
    <location>
        <begin position="262"/>
        <end position="289"/>
    </location>
</feature>
<dbReference type="GO" id="GO:0005930">
    <property type="term" value="C:axoneme"/>
    <property type="evidence" value="ECO:0007669"/>
    <property type="project" value="UniProtKB-SubCell"/>
</dbReference>
<organism evidence="6 7">
    <name type="scientific">Coccomyxa subellipsoidea (strain C-169)</name>
    <name type="common">Green microalga</name>
    <dbReference type="NCBI Taxonomy" id="574566"/>
    <lineage>
        <taxon>Eukaryota</taxon>
        <taxon>Viridiplantae</taxon>
        <taxon>Chlorophyta</taxon>
        <taxon>core chlorophytes</taxon>
        <taxon>Trebouxiophyceae</taxon>
        <taxon>Trebouxiophyceae incertae sedis</taxon>
        <taxon>Coccomyxaceae</taxon>
        <taxon>Coccomyxa</taxon>
        <taxon>Coccomyxa subellipsoidea</taxon>
    </lineage>
</organism>
<dbReference type="OrthoDB" id="266138at2759"/>
<reference evidence="6 7" key="1">
    <citation type="journal article" date="2012" name="Genome Biol.">
        <title>The genome of the polar eukaryotic microalga coccomyxa subellipsoidea reveals traits of cold adaptation.</title>
        <authorList>
            <person name="Blanc G."/>
            <person name="Agarkova I."/>
            <person name="Grimwood J."/>
            <person name="Kuo A."/>
            <person name="Brueggeman A."/>
            <person name="Dunigan D."/>
            <person name="Gurnon J."/>
            <person name="Ladunga I."/>
            <person name="Lindquist E."/>
            <person name="Lucas S."/>
            <person name="Pangilinan J."/>
            <person name="Proschold T."/>
            <person name="Salamov A."/>
            <person name="Schmutz J."/>
            <person name="Weeks D."/>
            <person name="Yamada T."/>
            <person name="Claverie J.M."/>
            <person name="Grigoriev I."/>
            <person name="Van Etten J."/>
            <person name="Lomsadze A."/>
            <person name="Borodovsky M."/>
        </authorList>
    </citation>
    <scope>NUCLEOTIDE SEQUENCE [LARGE SCALE GENOMIC DNA]</scope>
    <source>
        <strain evidence="6 7">C-169</strain>
    </source>
</reference>
<proteinExistence type="predicted"/>
<dbReference type="CDD" id="cd23767">
    <property type="entry name" value="IQCD"/>
    <property type="match status" value="1"/>
</dbReference>
<dbReference type="SMART" id="SM00015">
    <property type="entry name" value="IQ"/>
    <property type="match status" value="2"/>
</dbReference>
<evidence type="ECO:0000256" key="4">
    <source>
        <dbReference type="SAM" id="Coils"/>
    </source>
</evidence>
<evidence type="ECO:0000313" key="6">
    <source>
        <dbReference type="EMBL" id="EIE23893.1"/>
    </source>
</evidence>
<dbReference type="EMBL" id="AGSI01000006">
    <property type="protein sequence ID" value="EIE23893.1"/>
    <property type="molecule type" value="Genomic_DNA"/>
</dbReference>
<keyword evidence="7" id="KW-1185">Reference proteome</keyword>
<dbReference type="GeneID" id="17041891"/>
<dbReference type="PROSITE" id="PS50096">
    <property type="entry name" value="IQ"/>
    <property type="match status" value="1"/>
</dbReference>
<feature type="chain" id="PRO_5003636638" description="L domain-like protein" evidence="5">
    <location>
        <begin position="23"/>
        <end position="630"/>
    </location>
</feature>
<name>I0YZS4_COCSC</name>
<dbReference type="Proteomes" id="UP000007264">
    <property type="component" value="Unassembled WGS sequence"/>
</dbReference>
<dbReference type="InterPro" id="IPR000048">
    <property type="entry name" value="IQ_motif_EF-hand-BS"/>
</dbReference>
<dbReference type="KEGG" id="csl:COCSUDRAFT_41251"/>
<keyword evidence="2" id="KW-0433">Leucine-rich repeat</keyword>
<keyword evidence="5" id="KW-0732">Signal</keyword>
<dbReference type="InterPro" id="IPR032675">
    <property type="entry name" value="LRR_dom_sf"/>
</dbReference>
<comment type="caution">
    <text evidence="6">The sequence shown here is derived from an EMBL/GenBank/DDBJ whole genome shotgun (WGS) entry which is preliminary data.</text>
</comment>
<dbReference type="Gene3D" id="3.80.10.10">
    <property type="entry name" value="Ribonuclease Inhibitor"/>
    <property type="match status" value="1"/>
</dbReference>
<sequence length="630" mass="68949">MLHSTTGLLASPNLLLVSSAAAAETPWTPSQVSCDQLTQQQKQQQQEGDDLAERVAASRALCAELDRQRAQHASWEAAHLAERQKMQAEVQRAVLQFAREHVAAGRIARAWRKYKASHPQKQMLLSRRSQLTQRRASTQLPNKGQKVGPLAPLHPRAVKANSDARLAPASQGCAAAMLREVKAACCARDEEATRKLMEAAAADPFSSASFQTAFNWATSLGLDAACAAAMALISPRRTAVSVRLAREALTSPAAQLSGLFEEAEQLELAQELQAAKQKLQQRQHAAVAALQAAAMRTDAAAFASALSTAWLCRLCTHRIPPYVLYYLLSGLESCLSLQVLNLSNNALTSIKGVNRLTLLREVDLSVNSISSLGGLQCCSALEKLNLDDNKLISVEGALPSAALSWLSLANNSLTSIAGISACSMLDYLSVQGNQIASLSGLQTCTRLCHLDAGLNQLTAFPTTSLPLDSLRHLVLNGNRYLEQRSKLLPQLEKEHSHAKRMAGRVRRLLERGEALRQRSAITIQAAWRAHSTRRAAHHAQREHAAARQRSAVEERAALIIQAAVRGWWVAVAGVMEEWNFKDWATAEAFYRAQQHQTRSRRDRQRNHSLKSFLHEIGVLEKLAADCVVHV</sequence>
<dbReference type="eggNOG" id="KOG0531">
    <property type="taxonomic scope" value="Eukaryota"/>
</dbReference>